<dbReference type="InterPro" id="IPR013563">
    <property type="entry name" value="Oligopep_ABC_C"/>
</dbReference>
<comment type="caution">
    <text evidence="11">The sequence shown here is derived from an EMBL/GenBank/DDBJ whole genome shotgun (WGS) entry which is preliminary data.</text>
</comment>
<keyword evidence="6" id="KW-0547">Nucleotide-binding</keyword>
<accession>A0ABY1JDN4</accession>
<reference evidence="11 12" key="1">
    <citation type="submission" date="2016-11" db="EMBL/GenBank/DDBJ databases">
        <authorList>
            <person name="Varghese N."/>
            <person name="Submissions S."/>
        </authorList>
    </citation>
    <scope>NUCLEOTIDE SEQUENCE [LARGE SCALE GENOMIC DNA]</scope>
    <source>
        <strain evidence="11 12">DSM 20664</strain>
    </source>
</reference>
<evidence type="ECO:0000313" key="12">
    <source>
        <dbReference type="Proteomes" id="UP000185093"/>
    </source>
</evidence>
<comment type="similarity">
    <text evidence="2">Belongs to the ABC transporter superfamily.</text>
</comment>
<dbReference type="Gene3D" id="3.40.50.300">
    <property type="entry name" value="P-loop containing nucleotide triphosphate hydrolases"/>
    <property type="match status" value="1"/>
</dbReference>
<dbReference type="PROSITE" id="PS50893">
    <property type="entry name" value="ABC_TRANSPORTER_2"/>
    <property type="match status" value="1"/>
</dbReference>
<evidence type="ECO:0000256" key="7">
    <source>
        <dbReference type="ARBA" id="ARBA00022840"/>
    </source>
</evidence>
<evidence type="ECO:0000256" key="2">
    <source>
        <dbReference type="ARBA" id="ARBA00005417"/>
    </source>
</evidence>
<dbReference type="EMBL" id="FSQZ01000001">
    <property type="protein sequence ID" value="SIN69297.1"/>
    <property type="molecule type" value="Genomic_DNA"/>
</dbReference>
<protein>
    <submittedName>
        <fullName evidence="11">Peptide/nickel transport system ATP-binding protein/oligopeptide transport system ATP-binding protein</fullName>
    </submittedName>
</protein>
<dbReference type="InterPro" id="IPR003439">
    <property type="entry name" value="ABC_transporter-like_ATP-bd"/>
</dbReference>
<name>A0ABY1JDN4_9BACT</name>
<proteinExistence type="inferred from homology"/>
<dbReference type="PROSITE" id="PS00211">
    <property type="entry name" value="ABC_TRANSPORTER_1"/>
    <property type="match status" value="1"/>
</dbReference>
<dbReference type="Proteomes" id="UP000185093">
    <property type="component" value="Unassembled WGS sequence"/>
</dbReference>
<evidence type="ECO:0000256" key="8">
    <source>
        <dbReference type="ARBA" id="ARBA00022967"/>
    </source>
</evidence>
<evidence type="ECO:0000256" key="5">
    <source>
        <dbReference type="ARBA" id="ARBA00022519"/>
    </source>
</evidence>
<dbReference type="InterPro" id="IPR050388">
    <property type="entry name" value="ABC_Ni/Peptide_Import"/>
</dbReference>
<keyword evidence="7 11" id="KW-0067">ATP-binding</keyword>
<keyword evidence="3" id="KW-0813">Transport</keyword>
<organism evidence="11 12">
    <name type="scientific">Acetomicrobium flavidum</name>
    <dbReference type="NCBI Taxonomy" id="49896"/>
    <lineage>
        <taxon>Bacteria</taxon>
        <taxon>Thermotogati</taxon>
        <taxon>Synergistota</taxon>
        <taxon>Synergistia</taxon>
        <taxon>Synergistales</taxon>
        <taxon>Acetomicrobiaceae</taxon>
        <taxon>Acetomicrobium</taxon>
    </lineage>
</organism>
<dbReference type="PANTHER" id="PTHR43297:SF14">
    <property type="entry name" value="ATPASE AAA-TYPE CORE DOMAIN-CONTAINING PROTEIN"/>
    <property type="match status" value="1"/>
</dbReference>
<dbReference type="NCBIfam" id="TIGR01727">
    <property type="entry name" value="oligo_HPY"/>
    <property type="match status" value="1"/>
</dbReference>
<evidence type="ECO:0000256" key="3">
    <source>
        <dbReference type="ARBA" id="ARBA00022448"/>
    </source>
</evidence>
<keyword evidence="8" id="KW-1278">Translocase</keyword>
<evidence type="ECO:0000313" key="11">
    <source>
        <dbReference type="EMBL" id="SIN69297.1"/>
    </source>
</evidence>
<dbReference type="InterPro" id="IPR017871">
    <property type="entry name" value="ABC_transporter-like_CS"/>
</dbReference>
<dbReference type="InterPro" id="IPR003593">
    <property type="entry name" value="AAA+_ATPase"/>
</dbReference>
<keyword evidence="12" id="KW-1185">Reference proteome</keyword>
<feature type="domain" description="ABC transporter" evidence="10">
    <location>
        <begin position="25"/>
        <end position="274"/>
    </location>
</feature>
<dbReference type="Pfam" id="PF08352">
    <property type="entry name" value="oligo_HPY"/>
    <property type="match status" value="1"/>
</dbReference>
<dbReference type="CDD" id="cd03257">
    <property type="entry name" value="ABC_NikE_OppD_transporters"/>
    <property type="match status" value="1"/>
</dbReference>
<evidence type="ECO:0000259" key="10">
    <source>
        <dbReference type="PROSITE" id="PS50893"/>
    </source>
</evidence>
<keyword evidence="4" id="KW-1003">Cell membrane</keyword>
<evidence type="ECO:0000256" key="1">
    <source>
        <dbReference type="ARBA" id="ARBA00004202"/>
    </source>
</evidence>
<dbReference type="SUPFAM" id="SSF52540">
    <property type="entry name" value="P-loop containing nucleoside triphosphate hydrolases"/>
    <property type="match status" value="1"/>
</dbReference>
<evidence type="ECO:0000256" key="4">
    <source>
        <dbReference type="ARBA" id="ARBA00022475"/>
    </source>
</evidence>
<dbReference type="SMART" id="SM00382">
    <property type="entry name" value="AAA"/>
    <property type="match status" value="1"/>
</dbReference>
<keyword evidence="9" id="KW-0472">Membrane</keyword>
<comment type="subcellular location">
    <subcellularLocation>
        <location evidence="1">Cell membrane</location>
        <topology evidence="1">Peripheral membrane protein</topology>
    </subcellularLocation>
</comment>
<evidence type="ECO:0000256" key="6">
    <source>
        <dbReference type="ARBA" id="ARBA00022741"/>
    </source>
</evidence>
<dbReference type="InterPro" id="IPR027417">
    <property type="entry name" value="P-loop_NTPase"/>
</dbReference>
<dbReference type="GO" id="GO:0005524">
    <property type="term" value="F:ATP binding"/>
    <property type="evidence" value="ECO:0007669"/>
    <property type="project" value="UniProtKB-KW"/>
</dbReference>
<gene>
    <name evidence="11" type="ORF">SAMN05444368_1237</name>
</gene>
<sequence length="338" mass="37302">MISENGYIYPLIWGCPCMEMPLLDVRNLKTYFYIEDVVIPAVDSVSFVVQPGETLGIVGESGSGKSVTALSIMRLIPQPPAKIIDGEILFKGEDLMLKSEDEMRKIRGNEISMIFQEPMTSLNPVLTVGAQISEAIMLHQGASKKEALEKSEHLLHLCKVSLPRKRLHQYPHELSGGMRQRVMIAMALACNPSLLIADEPTTALDVTVQAQILELILDLQEKMGTAVLFITHDLGVINEVADNVAVMYCGRIVEYGKTKDVLRHPLHPYTKGLLASLPTIRGPRRPLKPIKGTVPSPQEIASGCKFAPRCDYAGCDCKNVEPPLVNIDDRLVRCHSIP</sequence>
<dbReference type="Pfam" id="PF00005">
    <property type="entry name" value="ABC_tran"/>
    <property type="match status" value="1"/>
</dbReference>
<keyword evidence="5" id="KW-0997">Cell inner membrane</keyword>
<evidence type="ECO:0000256" key="9">
    <source>
        <dbReference type="ARBA" id="ARBA00023136"/>
    </source>
</evidence>
<dbReference type="PANTHER" id="PTHR43297">
    <property type="entry name" value="OLIGOPEPTIDE TRANSPORT ATP-BINDING PROTEIN APPD"/>
    <property type="match status" value="1"/>
</dbReference>